<dbReference type="EMBL" id="BOOK01000036">
    <property type="protein sequence ID" value="GII03079.1"/>
    <property type="molecule type" value="Genomic_DNA"/>
</dbReference>
<dbReference type="Proteomes" id="UP000634476">
    <property type="component" value="Unassembled WGS sequence"/>
</dbReference>
<dbReference type="AlphaFoldDB" id="A0A8J3T8X7"/>
<evidence type="ECO:0000256" key="1">
    <source>
        <dbReference type="SAM" id="MobiDB-lite"/>
    </source>
</evidence>
<evidence type="ECO:0000313" key="2">
    <source>
        <dbReference type="EMBL" id="GII03079.1"/>
    </source>
</evidence>
<evidence type="ECO:0000313" key="3">
    <source>
        <dbReference type="Proteomes" id="UP000634476"/>
    </source>
</evidence>
<comment type="caution">
    <text evidence="2">The sequence shown here is derived from an EMBL/GenBank/DDBJ whole genome shotgun (WGS) entry which is preliminary data.</text>
</comment>
<sequence>MDPPQDGGLPPRIHRHALPHPPSSRPRLQESRRYTAEAVAYLRQARQNVRQAYLATADALERLALRYDKLDGDNPGGTILYRMEARRCRRRAAEWRGRAAAGPDLPEEEDGSRGTGTSATG</sequence>
<dbReference type="RefSeq" id="WP_203877378.1">
    <property type="nucleotide sequence ID" value="NZ_BOOK01000036.1"/>
</dbReference>
<feature type="region of interest" description="Disordered" evidence="1">
    <location>
        <begin position="1"/>
        <end position="32"/>
    </location>
</feature>
<accession>A0A8J3T8X7</accession>
<keyword evidence="3" id="KW-1185">Reference proteome</keyword>
<protein>
    <submittedName>
        <fullName evidence="2">Uncharacterized protein</fullName>
    </submittedName>
</protein>
<proteinExistence type="predicted"/>
<feature type="region of interest" description="Disordered" evidence="1">
    <location>
        <begin position="94"/>
        <end position="121"/>
    </location>
</feature>
<gene>
    <name evidence="2" type="ORF">Pta02_50870</name>
</gene>
<name>A0A8J3T8X7_9ACTN</name>
<reference evidence="2" key="1">
    <citation type="submission" date="2021-01" db="EMBL/GenBank/DDBJ databases">
        <title>Whole genome shotgun sequence of Planobispora takensis NBRC 109077.</title>
        <authorList>
            <person name="Komaki H."/>
            <person name="Tamura T."/>
        </authorList>
    </citation>
    <scope>NUCLEOTIDE SEQUENCE</scope>
    <source>
        <strain evidence="2">NBRC 109077</strain>
    </source>
</reference>
<organism evidence="2 3">
    <name type="scientific">Planobispora takensis</name>
    <dbReference type="NCBI Taxonomy" id="1367882"/>
    <lineage>
        <taxon>Bacteria</taxon>
        <taxon>Bacillati</taxon>
        <taxon>Actinomycetota</taxon>
        <taxon>Actinomycetes</taxon>
        <taxon>Streptosporangiales</taxon>
        <taxon>Streptosporangiaceae</taxon>
        <taxon>Planobispora</taxon>
    </lineage>
</organism>